<dbReference type="Proteomes" id="UP001501721">
    <property type="component" value="Unassembled WGS sequence"/>
</dbReference>
<protein>
    <submittedName>
        <fullName evidence="2">Uncharacterized protein</fullName>
    </submittedName>
</protein>
<evidence type="ECO:0000313" key="2">
    <source>
        <dbReference type="EMBL" id="GAA2498737.1"/>
    </source>
</evidence>
<feature type="region of interest" description="Disordered" evidence="1">
    <location>
        <begin position="30"/>
        <end position="59"/>
    </location>
</feature>
<organism evidence="2 3">
    <name type="scientific">Streptomyces graminearus</name>
    <dbReference type="NCBI Taxonomy" id="284030"/>
    <lineage>
        <taxon>Bacteria</taxon>
        <taxon>Bacillati</taxon>
        <taxon>Actinomycetota</taxon>
        <taxon>Actinomycetes</taxon>
        <taxon>Kitasatosporales</taxon>
        <taxon>Streptomycetaceae</taxon>
        <taxon>Streptomyces</taxon>
    </lineage>
</organism>
<sequence length="59" mass="5972">MTDAETSTRSLARAHLSQLIDMFGTDGCLRLSTTPAPDLGSSAPAVASDGGAPGDDEHV</sequence>
<accession>A0ABN3MB02</accession>
<comment type="caution">
    <text evidence="2">The sequence shown here is derived from an EMBL/GenBank/DDBJ whole genome shotgun (WGS) entry which is preliminary data.</text>
</comment>
<evidence type="ECO:0000313" key="3">
    <source>
        <dbReference type="Proteomes" id="UP001501721"/>
    </source>
</evidence>
<name>A0ABN3MB02_9ACTN</name>
<proteinExistence type="predicted"/>
<gene>
    <name evidence="2" type="ORF">GCM10010422_53990</name>
</gene>
<evidence type="ECO:0000256" key="1">
    <source>
        <dbReference type="SAM" id="MobiDB-lite"/>
    </source>
</evidence>
<reference evidence="2 3" key="1">
    <citation type="journal article" date="2019" name="Int. J. Syst. Evol. Microbiol.">
        <title>The Global Catalogue of Microorganisms (GCM) 10K type strain sequencing project: providing services to taxonomists for standard genome sequencing and annotation.</title>
        <authorList>
            <consortium name="The Broad Institute Genomics Platform"/>
            <consortium name="The Broad Institute Genome Sequencing Center for Infectious Disease"/>
            <person name="Wu L."/>
            <person name="Ma J."/>
        </authorList>
    </citation>
    <scope>NUCLEOTIDE SEQUENCE [LARGE SCALE GENOMIC DNA]</scope>
    <source>
        <strain evidence="2 3">JCM 6923</strain>
    </source>
</reference>
<keyword evidence="3" id="KW-1185">Reference proteome</keyword>
<dbReference type="EMBL" id="BAAATL010000029">
    <property type="protein sequence ID" value="GAA2498737.1"/>
    <property type="molecule type" value="Genomic_DNA"/>
</dbReference>